<dbReference type="Pfam" id="PF00106">
    <property type="entry name" value="adh_short"/>
    <property type="match status" value="1"/>
</dbReference>
<keyword evidence="6" id="KW-1185">Reference proteome</keyword>
<comment type="catalytic activity">
    <reaction evidence="4">
        <text>a (3R)-hydroxyacyl-[ACP] + NADP(+) = a 3-oxoacyl-[ACP] + NADPH + H(+)</text>
        <dbReference type="Rhea" id="RHEA:17397"/>
        <dbReference type="Rhea" id="RHEA-COMP:9916"/>
        <dbReference type="Rhea" id="RHEA-COMP:9945"/>
        <dbReference type="ChEBI" id="CHEBI:15378"/>
        <dbReference type="ChEBI" id="CHEBI:57783"/>
        <dbReference type="ChEBI" id="CHEBI:58349"/>
        <dbReference type="ChEBI" id="CHEBI:78776"/>
        <dbReference type="ChEBI" id="CHEBI:78827"/>
        <dbReference type="EC" id="1.1.1.100"/>
    </reaction>
</comment>
<evidence type="ECO:0000256" key="4">
    <source>
        <dbReference type="ARBA" id="ARBA00048508"/>
    </source>
</evidence>
<organism evidence="5 6">
    <name type="scientific">Sanghuangporus baumii</name>
    <name type="common">Phellinus baumii</name>
    <dbReference type="NCBI Taxonomy" id="108892"/>
    <lineage>
        <taxon>Eukaryota</taxon>
        <taxon>Fungi</taxon>
        <taxon>Dikarya</taxon>
        <taxon>Basidiomycota</taxon>
        <taxon>Agaricomycotina</taxon>
        <taxon>Agaricomycetes</taxon>
        <taxon>Hymenochaetales</taxon>
        <taxon>Hymenochaetaceae</taxon>
        <taxon>Sanghuangporus</taxon>
    </lineage>
</organism>
<evidence type="ECO:0000256" key="2">
    <source>
        <dbReference type="ARBA" id="ARBA00012948"/>
    </source>
</evidence>
<comment type="similarity">
    <text evidence="1">Belongs to the short-chain dehydrogenases/reductases (SDR) family.</text>
</comment>
<evidence type="ECO:0000313" key="6">
    <source>
        <dbReference type="Proteomes" id="UP000757232"/>
    </source>
</evidence>
<dbReference type="GO" id="GO:0032787">
    <property type="term" value="P:monocarboxylic acid metabolic process"/>
    <property type="evidence" value="ECO:0007669"/>
    <property type="project" value="UniProtKB-ARBA"/>
</dbReference>
<evidence type="ECO:0000256" key="1">
    <source>
        <dbReference type="ARBA" id="ARBA00006484"/>
    </source>
</evidence>
<dbReference type="InterPro" id="IPR036291">
    <property type="entry name" value="NAD(P)-bd_dom_sf"/>
</dbReference>
<dbReference type="InterPro" id="IPR050259">
    <property type="entry name" value="SDR"/>
</dbReference>
<dbReference type="PANTHER" id="PTHR42879">
    <property type="entry name" value="3-OXOACYL-(ACYL-CARRIER-PROTEIN) REDUCTASE"/>
    <property type="match status" value="1"/>
</dbReference>
<dbReference type="InterPro" id="IPR020904">
    <property type="entry name" value="Sc_DH/Rdtase_CS"/>
</dbReference>
<dbReference type="PRINTS" id="PR00081">
    <property type="entry name" value="GDHRDH"/>
</dbReference>
<evidence type="ECO:0000256" key="3">
    <source>
        <dbReference type="ARBA" id="ARBA00022857"/>
    </source>
</evidence>
<dbReference type="EC" id="1.1.1.100" evidence="2"/>
<dbReference type="OrthoDB" id="498125at2759"/>
<gene>
    <name evidence="5" type="ORF">A7U60_g8304</name>
</gene>
<reference evidence="5" key="1">
    <citation type="submission" date="2016-06" db="EMBL/GenBank/DDBJ databases">
        <title>Draft Genome sequence of the fungus Inonotus baumii.</title>
        <authorList>
            <person name="Zhu H."/>
            <person name="Lin W."/>
        </authorList>
    </citation>
    <scope>NUCLEOTIDE SEQUENCE</scope>
    <source>
        <strain evidence="5">821</strain>
    </source>
</reference>
<evidence type="ECO:0000313" key="5">
    <source>
        <dbReference type="EMBL" id="OCB84779.1"/>
    </source>
</evidence>
<keyword evidence="3" id="KW-0521">NADP</keyword>
<dbReference type="Pfam" id="PF13561">
    <property type="entry name" value="adh_short_C2"/>
    <property type="match status" value="1"/>
</dbReference>
<dbReference type="GO" id="GO:0004316">
    <property type="term" value="F:3-oxoacyl-[acyl-carrier-protein] reductase (NADPH) activity"/>
    <property type="evidence" value="ECO:0007669"/>
    <property type="project" value="UniProtKB-EC"/>
</dbReference>
<proteinExistence type="inferred from homology"/>
<dbReference type="EMBL" id="LNZH02000214">
    <property type="protein sequence ID" value="OCB84779.1"/>
    <property type="molecule type" value="Genomic_DNA"/>
</dbReference>
<dbReference type="PROSITE" id="PS00061">
    <property type="entry name" value="ADH_SHORT"/>
    <property type="match status" value="1"/>
</dbReference>
<protein>
    <recommendedName>
        <fullName evidence="2">3-oxoacyl-[acyl-carrier-protein] reductase</fullName>
        <ecNumber evidence="2">1.1.1.100</ecNumber>
    </recommendedName>
</protein>
<dbReference type="SUPFAM" id="SSF51735">
    <property type="entry name" value="NAD(P)-binding Rossmann-fold domains"/>
    <property type="match status" value="1"/>
</dbReference>
<accession>A0A9Q5HRZ5</accession>
<dbReference type="Proteomes" id="UP000757232">
    <property type="component" value="Unassembled WGS sequence"/>
</dbReference>
<dbReference type="InterPro" id="IPR002347">
    <property type="entry name" value="SDR_fam"/>
</dbReference>
<sequence length="236" mass="25051">MSAELFIHDSSVQTVPFSSFAPRVAVVTGAAQGIGYVIAQKLADDGLDVAVNDITGKQSKLDSVVDELRRKGRRAIAVPGDVSSEADVIYMMVANAYVSLLLLKCSIVSLMEYLPQMVANAGIPAIASFLERTPNLTAYSASKFAVRGLTQTASIELRRHGITANSYAPGYIRTILGAVSDNVDDNIATVKKLFGAPDAPVSEADTVASIVSYLAKPEAYFINGQSINVDGGLRYD</sequence>
<dbReference type="Gene3D" id="3.40.50.720">
    <property type="entry name" value="NAD(P)-binding Rossmann-like Domain"/>
    <property type="match status" value="2"/>
</dbReference>
<comment type="caution">
    <text evidence="5">The sequence shown here is derived from an EMBL/GenBank/DDBJ whole genome shotgun (WGS) entry which is preliminary data.</text>
</comment>
<name>A0A9Q5HRZ5_SANBA</name>
<dbReference type="PANTHER" id="PTHR42879:SF2">
    <property type="entry name" value="3-OXOACYL-[ACYL-CARRIER-PROTEIN] REDUCTASE FABG"/>
    <property type="match status" value="1"/>
</dbReference>
<dbReference type="AlphaFoldDB" id="A0A9Q5HRZ5"/>